<evidence type="ECO:0008006" key="3">
    <source>
        <dbReference type="Google" id="ProtNLM"/>
    </source>
</evidence>
<sequence>MSSDGASTTSRKVSKKASQTQLKDQDKIRTRSLRPYSFSNISIPDYKIYHKPANASIVMNIKEGQSVFANAGMMVWMDDNLKVSTQSRGIWDGLKRFLLTSDSFFLTSYSGTSAKGDKICFSPMMLGDITEIKIKPGEKKLVSSGSVVCCTENIILSTRTRLRGALVGSGAVLSELSVPAESEKYGLAWISSYGGIEILEIKDGQTMKLDNGHFLMCDGDVQYGIGRVGGIKSALFSGEGLVMVFKGPCTIYTQNRNQNSLLEWVIRHIPKK</sequence>
<dbReference type="Pfam" id="PF01987">
    <property type="entry name" value="AIM24"/>
    <property type="match status" value="1"/>
</dbReference>
<dbReference type="NCBIfam" id="TIGR00266">
    <property type="entry name" value="TIGR00266 family protein"/>
    <property type="match status" value="1"/>
</dbReference>
<dbReference type="SUPFAM" id="SSF51219">
    <property type="entry name" value="TRAP-like"/>
    <property type="match status" value="1"/>
</dbReference>
<dbReference type="EMBL" id="MN739748">
    <property type="protein sequence ID" value="QHT24741.1"/>
    <property type="molecule type" value="Genomic_DNA"/>
</dbReference>
<feature type="region of interest" description="Disordered" evidence="1">
    <location>
        <begin position="1"/>
        <end position="26"/>
    </location>
</feature>
<accession>A0A6C0E7Y0</accession>
<evidence type="ECO:0000256" key="1">
    <source>
        <dbReference type="SAM" id="MobiDB-lite"/>
    </source>
</evidence>
<dbReference type="AlphaFoldDB" id="A0A6C0E7Y0"/>
<dbReference type="InterPro" id="IPR036983">
    <property type="entry name" value="AIM24_sf"/>
</dbReference>
<dbReference type="PANTHER" id="PTHR43657">
    <property type="entry name" value="TRYPTOPHAN RNA-BINDING ATTENUATOR PROTEIN-LIKE PROTEIN"/>
    <property type="match status" value="1"/>
</dbReference>
<dbReference type="InterPro" id="IPR016031">
    <property type="entry name" value="Trp_RNA-bd_attenuator-like_dom"/>
</dbReference>
<dbReference type="InterPro" id="IPR002838">
    <property type="entry name" value="AIM24"/>
</dbReference>
<name>A0A6C0E7Y0_9ZZZZ</name>
<dbReference type="Gene3D" id="3.60.160.10">
    <property type="entry name" value="Mitochondrial biogenesis AIM24"/>
    <property type="match status" value="1"/>
</dbReference>
<evidence type="ECO:0000313" key="2">
    <source>
        <dbReference type="EMBL" id="QHT24741.1"/>
    </source>
</evidence>
<organism evidence="2">
    <name type="scientific">viral metagenome</name>
    <dbReference type="NCBI Taxonomy" id="1070528"/>
    <lineage>
        <taxon>unclassified sequences</taxon>
        <taxon>metagenomes</taxon>
        <taxon>organismal metagenomes</taxon>
    </lineage>
</organism>
<protein>
    <recommendedName>
        <fullName evidence="3">Altered inheritance of mitochondria protein 24, mitochondrial</fullName>
    </recommendedName>
</protein>
<feature type="compositionally biased region" description="Polar residues" evidence="1">
    <location>
        <begin position="1"/>
        <end position="22"/>
    </location>
</feature>
<reference evidence="2" key="1">
    <citation type="journal article" date="2020" name="Nature">
        <title>Giant virus diversity and host interactions through global metagenomics.</title>
        <authorList>
            <person name="Schulz F."/>
            <person name="Roux S."/>
            <person name="Paez-Espino D."/>
            <person name="Jungbluth S."/>
            <person name="Walsh D.A."/>
            <person name="Denef V.J."/>
            <person name="McMahon K.D."/>
            <person name="Konstantinidis K.T."/>
            <person name="Eloe-Fadrosh E.A."/>
            <person name="Kyrpides N.C."/>
            <person name="Woyke T."/>
        </authorList>
    </citation>
    <scope>NUCLEOTIDE SEQUENCE</scope>
    <source>
        <strain evidence="2">GVMAG-M-3300023179-150</strain>
    </source>
</reference>
<proteinExistence type="predicted"/>
<dbReference type="PANTHER" id="PTHR43657:SF1">
    <property type="entry name" value="ALTERED INHERITANCE OF MITOCHONDRIA PROTEIN 24, MITOCHONDRIAL"/>
    <property type="match status" value="1"/>
</dbReference>